<dbReference type="EMBL" id="SMUV01000049">
    <property type="protein sequence ID" value="TDK51156.1"/>
    <property type="molecule type" value="Genomic_DNA"/>
</dbReference>
<dbReference type="RefSeq" id="WP_133358459.1">
    <property type="nucleotide sequence ID" value="NZ_SMUV01000049.1"/>
</dbReference>
<sequence>MYPSTAAARLARPPIKADPGNGSITARPNPQQLYVTSQRIAHAPLQGRAEAFRSAGGLMTPPGDDQWDNQQSQWRVELMEIHAQGDSRTHAISAWLYEAGRRLNAPAGTRATDGRPDCPYNGQGLAP</sequence>
<evidence type="ECO:0000313" key="2">
    <source>
        <dbReference type="EMBL" id="TDK51156.1"/>
    </source>
</evidence>
<reference evidence="2 3" key="1">
    <citation type="submission" date="2019-03" db="EMBL/GenBank/DDBJ databases">
        <title>Ruegeria lutea sp. nov., a novel strain, isolated from marine sediment, the Masan Bay, South Korea.</title>
        <authorList>
            <person name="Kim J."/>
            <person name="Kim D.-Y."/>
            <person name="Lee S.-S."/>
        </authorList>
    </citation>
    <scope>NUCLEOTIDE SEQUENCE [LARGE SCALE GENOMIC DNA]</scope>
    <source>
        <strain evidence="2 3">318-1</strain>
    </source>
</reference>
<proteinExistence type="predicted"/>
<protein>
    <submittedName>
        <fullName evidence="2">Uncharacterized protein</fullName>
    </submittedName>
</protein>
<organism evidence="2 3">
    <name type="scientific">Antarcticimicrobium luteum</name>
    <dbReference type="NCBI Taxonomy" id="2547397"/>
    <lineage>
        <taxon>Bacteria</taxon>
        <taxon>Pseudomonadati</taxon>
        <taxon>Pseudomonadota</taxon>
        <taxon>Alphaproteobacteria</taxon>
        <taxon>Rhodobacterales</taxon>
        <taxon>Paracoccaceae</taxon>
        <taxon>Antarcticimicrobium</taxon>
    </lineage>
</organism>
<dbReference type="OrthoDB" id="7866743at2"/>
<feature type="region of interest" description="Disordered" evidence="1">
    <location>
        <begin position="106"/>
        <end position="127"/>
    </location>
</feature>
<gene>
    <name evidence="2" type="ORF">E1832_04080</name>
</gene>
<accession>A0A4R5VF68</accession>
<comment type="caution">
    <text evidence="2">The sequence shown here is derived from an EMBL/GenBank/DDBJ whole genome shotgun (WGS) entry which is preliminary data.</text>
</comment>
<dbReference type="Proteomes" id="UP000295301">
    <property type="component" value="Unassembled WGS sequence"/>
</dbReference>
<feature type="region of interest" description="Disordered" evidence="1">
    <location>
        <begin position="1"/>
        <end position="29"/>
    </location>
</feature>
<keyword evidence="3" id="KW-1185">Reference proteome</keyword>
<name>A0A4R5VF68_9RHOB</name>
<evidence type="ECO:0000313" key="3">
    <source>
        <dbReference type="Proteomes" id="UP000295301"/>
    </source>
</evidence>
<evidence type="ECO:0000256" key="1">
    <source>
        <dbReference type="SAM" id="MobiDB-lite"/>
    </source>
</evidence>
<dbReference type="AlphaFoldDB" id="A0A4R5VF68"/>